<evidence type="ECO:0000313" key="4">
    <source>
        <dbReference type="Proteomes" id="UP000046187"/>
    </source>
</evidence>
<organism evidence="3 4">
    <name type="scientific">Xanthomonas graminis pv. arrhenatheri LMG 727</name>
    <dbReference type="NCBI Taxonomy" id="1195923"/>
    <lineage>
        <taxon>Bacteria</taxon>
        <taxon>Pseudomonadati</taxon>
        <taxon>Pseudomonadota</taxon>
        <taxon>Gammaproteobacteria</taxon>
        <taxon>Lysobacterales</taxon>
        <taxon>Lysobacteraceae</taxon>
        <taxon>Xanthomonas</taxon>
        <taxon>Xanthomonas translucens group</taxon>
        <taxon>Xanthomonas graminis</taxon>
    </lineage>
</organism>
<keyword evidence="4" id="KW-1185">Reference proteome</keyword>
<protein>
    <recommendedName>
        <fullName evidence="5">DUF1190 domain-containing protein</fullName>
    </recommendedName>
</protein>
<gene>
    <name evidence="3" type="ORF">XTALMG727_2907</name>
</gene>
<dbReference type="PROSITE" id="PS51257">
    <property type="entry name" value="PROKAR_LIPOPROTEIN"/>
    <property type="match status" value="1"/>
</dbReference>
<evidence type="ECO:0000256" key="2">
    <source>
        <dbReference type="SAM" id="SignalP"/>
    </source>
</evidence>
<proteinExistence type="predicted"/>
<feature type="compositionally biased region" description="Low complexity" evidence="1">
    <location>
        <begin position="170"/>
        <end position="180"/>
    </location>
</feature>
<dbReference type="InterPro" id="IPR009576">
    <property type="entry name" value="Biofilm_formation_YgiB"/>
</dbReference>
<reference evidence="4" key="1">
    <citation type="submission" date="2015-07" db="EMBL/GenBank/DDBJ databases">
        <authorList>
            <person name="Wibberg D."/>
        </authorList>
    </citation>
    <scope>NUCLEOTIDE SEQUENCE [LARGE SCALE GENOMIC DNA]</scope>
</reference>
<sequence>MKRSRKAALLLMGTAPLLFTACAPDAKRQEGLYTSVEACAAQTHDISTCREAFKQAQQRSAEQGPKYANREQCAQQYSAERCVEQRDSQGHSFIGPLMTGFFLSQMLNGNRMAGFNAAPAYQDLQSQWQRPAAAGAGAAAATSLRGNQTMTHIGATPNRAVTVSRGGFGSSSSARGSAGG</sequence>
<dbReference type="Proteomes" id="UP000046187">
    <property type="component" value="Unassembled WGS sequence"/>
</dbReference>
<name>A0A0K2ZVY4_9XANT</name>
<evidence type="ECO:0000256" key="1">
    <source>
        <dbReference type="SAM" id="MobiDB-lite"/>
    </source>
</evidence>
<dbReference type="Pfam" id="PF06693">
    <property type="entry name" value="DUF1190"/>
    <property type="match status" value="1"/>
</dbReference>
<keyword evidence="2" id="KW-0732">Signal</keyword>
<accession>A0A0K2ZVY4</accession>
<feature type="signal peptide" evidence="2">
    <location>
        <begin position="1"/>
        <end position="23"/>
    </location>
</feature>
<dbReference type="AlphaFoldDB" id="A0A0K2ZVY4"/>
<evidence type="ECO:0000313" key="3">
    <source>
        <dbReference type="EMBL" id="CTP89961.1"/>
    </source>
</evidence>
<feature type="region of interest" description="Disordered" evidence="1">
    <location>
        <begin position="160"/>
        <end position="180"/>
    </location>
</feature>
<evidence type="ECO:0008006" key="5">
    <source>
        <dbReference type="Google" id="ProtNLM"/>
    </source>
</evidence>
<dbReference type="EMBL" id="CXOI01000049">
    <property type="protein sequence ID" value="CTP89961.1"/>
    <property type="molecule type" value="Genomic_DNA"/>
</dbReference>
<dbReference type="RefSeq" id="WP_053835964.1">
    <property type="nucleotide sequence ID" value="NZ_CXOI01000049.1"/>
</dbReference>
<feature type="chain" id="PRO_5005493125" description="DUF1190 domain-containing protein" evidence="2">
    <location>
        <begin position="24"/>
        <end position="180"/>
    </location>
</feature>